<protein>
    <recommendedName>
        <fullName evidence="4">CCHC-type domain-containing protein</fullName>
    </recommendedName>
</protein>
<evidence type="ECO:0000256" key="2">
    <source>
        <dbReference type="PROSITE-ProRule" id="PRU00047"/>
    </source>
</evidence>
<feature type="compositionally biased region" description="Basic residues" evidence="3">
    <location>
        <begin position="347"/>
        <end position="357"/>
    </location>
</feature>
<feature type="compositionally biased region" description="Basic and acidic residues" evidence="3">
    <location>
        <begin position="325"/>
        <end position="334"/>
    </location>
</feature>
<evidence type="ECO:0000256" key="3">
    <source>
        <dbReference type="SAM" id="MobiDB-lite"/>
    </source>
</evidence>
<dbReference type="InterPro" id="IPR036875">
    <property type="entry name" value="Znf_CCHC_sf"/>
</dbReference>
<organism evidence="5 6">
    <name type="scientific">Tetrapyrgos nigripes</name>
    <dbReference type="NCBI Taxonomy" id="182062"/>
    <lineage>
        <taxon>Eukaryota</taxon>
        <taxon>Fungi</taxon>
        <taxon>Dikarya</taxon>
        <taxon>Basidiomycota</taxon>
        <taxon>Agaricomycotina</taxon>
        <taxon>Agaricomycetes</taxon>
        <taxon>Agaricomycetidae</taxon>
        <taxon>Agaricales</taxon>
        <taxon>Marasmiineae</taxon>
        <taxon>Marasmiaceae</taxon>
        <taxon>Tetrapyrgos</taxon>
    </lineage>
</organism>
<dbReference type="GO" id="GO:0003676">
    <property type="term" value="F:nucleic acid binding"/>
    <property type="evidence" value="ECO:0007669"/>
    <property type="project" value="InterPro"/>
</dbReference>
<dbReference type="SUPFAM" id="SSF57756">
    <property type="entry name" value="Retrovirus zinc finger-like domains"/>
    <property type="match status" value="1"/>
</dbReference>
<feature type="domain" description="CCHC-type" evidence="4">
    <location>
        <begin position="424"/>
        <end position="439"/>
    </location>
</feature>
<dbReference type="GO" id="GO:0005634">
    <property type="term" value="C:nucleus"/>
    <property type="evidence" value="ECO:0007669"/>
    <property type="project" value="TreeGrafter"/>
</dbReference>
<dbReference type="PROSITE" id="PS50158">
    <property type="entry name" value="ZF_CCHC"/>
    <property type="match status" value="1"/>
</dbReference>
<feature type="region of interest" description="Disordered" evidence="3">
    <location>
        <begin position="325"/>
        <end position="411"/>
    </location>
</feature>
<feature type="compositionally biased region" description="Low complexity" evidence="3">
    <location>
        <begin position="138"/>
        <end position="147"/>
    </location>
</feature>
<dbReference type="InterPro" id="IPR051372">
    <property type="entry name" value="CWC21"/>
</dbReference>
<feature type="compositionally biased region" description="Basic residues" evidence="3">
    <location>
        <begin position="44"/>
        <end position="76"/>
    </location>
</feature>
<dbReference type="GO" id="GO:0008270">
    <property type="term" value="F:zinc ion binding"/>
    <property type="evidence" value="ECO:0007669"/>
    <property type="project" value="UniProtKB-KW"/>
</dbReference>
<gene>
    <name evidence="5" type="ORF">D9758_018343</name>
</gene>
<feature type="compositionally biased region" description="Polar residues" evidence="3">
    <location>
        <begin position="454"/>
        <end position="463"/>
    </location>
</feature>
<proteinExistence type="predicted"/>
<dbReference type="OrthoDB" id="3267748at2759"/>
<keyword evidence="2" id="KW-0863">Zinc-finger</keyword>
<evidence type="ECO:0000259" key="4">
    <source>
        <dbReference type="PROSITE" id="PS50158"/>
    </source>
</evidence>
<feature type="compositionally biased region" description="Basic and acidic residues" evidence="3">
    <location>
        <begin position="1"/>
        <end position="27"/>
    </location>
</feature>
<feature type="region of interest" description="Disordered" evidence="3">
    <location>
        <begin position="495"/>
        <end position="544"/>
    </location>
</feature>
<dbReference type="GO" id="GO:0006397">
    <property type="term" value="P:mRNA processing"/>
    <property type="evidence" value="ECO:0007669"/>
    <property type="project" value="UniProtKB-KW"/>
</dbReference>
<reference evidence="5 6" key="1">
    <citation type="journal article" date="2020" name="ISME J.">
        <title>Uncovering the hidden diversity of litter-decomposition mechanisms in mushroom-forming fungi.</title>
        <authorList>
            <person name="Floudas D."/>
            <person name="Bentzer J."/>
            <person name="Ahren D."/>
            <person name="Johansson T."/>
            <person name="Persson P."/>
            <person name="Tunlid A."/>
        </authorList>
    </citation>
    <scope>NUCLEOTIDE SEQUENCE [LARGE SCALE GENOMIC DNA]</scope>
    <source>
        <strain evidence="5 6">CBS 291.85</strain>
    </source>
</reference>
<feature type="compositionally biased region" description="Basic residues" evidence="3">
    <location>
        <begin position="152"/>
        <end position="164"/>
    </location>
</feature>
<dbReference type="AlphaFoldDB" id="A0A8H5FAJ8"/>
<keyword evidence="6" id="KW-1185">Reference proteome</keyword>
<evidence type="ECO:0000313" key="5">
    <source>
        <dbReference type="EMBL" id="KAF5329830.1"/>
    </source>
</evidence>
<feature type="compositionally biased region" description="Acidic residues" evidence="3">
    <location>
        <begin position="527"/>
        <end position="539"/>
    </location>
</feature>
<evidence type="ECO:0000256" key="1">
    <source>
        <dbReference type="ARBA" id="ARBA00022664"/>
    </source>
</evidence>
<dbReference type="PANTHER" id="PTHR36562:SF5">
    <property type="entry name" value="SERINE_ARGININE REPETITIVE MATRIX 2"/>
    <property type="match status" value="1"/>
</dbReference>
<dbReference type="EMBL" id="JAACJM010000343">
    <property type="protein sequence ID" value="KAF5329830.1"/>
    <property type="molecule type" value="Genomic_DNA"/>
</dbReference>
<name>A0A8H5FAJ8_9AGAR</name>
<feature type="compositionally biased region" description="Polar residues" evidence="3">
    <location>
        <begin position="372"/>
        <end position="401"/>
    </location>
</feature>
<keyword evidence="2" id="KW-0862">Zinc</keyword>
<feature type="compositionally biased region" description="Low complexity" evidence="3">
    <location>
        <begin position="85"/>
        <end position="132"/>
    </location>
</feature>
<dbReference type="Gene3D" id="4.10.60.10">
    <property type="entry name" value="Zinc finger, CCHC-type"/>
    <property type="match status" value="1"/>
</dbReference>
<dbReference type="Proteomes" id="UP000559256">
    <property type="component" value="Unassembled WGS sequence"/>
</dbReference>
<dbReference type="SMART" id="SM00343">
    <property type="entry name" value="ZnF_C2HC"/>
    <property type="match status" value="1"/>
</dbReference>
<dbReference type="PANTHER" id="PTHR36562">
    <property type="entry name" value="SERINE/ARGININE REPETITIVE MATRIX 2"/>
    <property type="match status" value="1"/>
</dbReference>
<feature type="region of interest" description="Disordered" evidence="3">
    <location>
        <begin position="431"/>
        <end position="481"/>
    </location>
</feature>
<dbReference type="InterPro" id="IPR001878">
    <property type="entry name" value="Znf_CCHC"/>
</dbReference>
<comment type="caution">
    <text evidence="5">The sequence shown here is derived from an EMBL/GenBank/DDBJ whole genome shotgun (WGS) entry which is preliminary data.</text>
</comment>
<sequence length="594" mass="66758">MSYQRKVDKLTRGDLKSKSKDIHKRDVTPMNQLPGNSRLARLLGNKKSKSKTNRLHKQKKKSSKKKSRKRHARKKTSSSDEDSSDSSSGSDNESESSDSSSSSSSESEESSSSTSTDISDHSSSSSDSSSDSSDSDSSDSSSSSSSLDDQRKKKKRKYSKKRRGSREASASLLKNLAPTIYDGTPDLERFEAFVMEASEWIKAGKWFWQKIGAEHSKWELGDLYAEMFNYCFPLDLSDQQCAKLREFCQGSKRVIEYVHELTLLLNLMGGARRRDQVIKLWDGLRPEIQMELRCKDFDKMVHKWDEIVKAAERIEIAYLEQRRNHAKKAQDDSGKPSGLAKSEGLKKLGKPNFRGKWKKENNNSPPAPVPMLSSSATFNGTQKPQNNPSAGGRNKPSNQNRRAPGNHSEAFHKKKAEMKAKDLCFKCGNPGHFKRNCPENNTVRAKRRGPPGRFSNNIASSSARFELKSEESADLDSTTQPGLSISMMSFELFDSPTDKLSEPTESIDDTFSWNSDRTEMPTLQEVSDSEDEYMSDDMSSDNSEASFEDLGLEVVSMDTHSDASEDEEWLGPEYLSEYIREYLPVPDLASRNFA</sequence>
<dbReference type="Pfam" id="PF00098">
    <property type="entry name" value="zf-CCHC"/>
    <property type="match status" value="1"/>
</dbReference>
<accession>A0A8H5FAJ8</accession>
<evidence type="ECO:0000313" key="6">
    <source>
        <dbReference type="Proteomes" id="UP000559256"/>
    </source>
</evidence>
<keyword evidence="1" id="KW-0507">mRNA processing</keyword>
<feature type="region of interest" description="Disordered" evidence="3">
    <location>
        <begin position="1"/>
        <end position="169"/>
    </location>
</feature>
<keyword evidence="2" id="KW-0479">Metal-binding</keyword>